<keyword evidence="9 18" id="KW-0963">Cytoplasm</keyword>
<reference evidence="21 22" key="1">
    <citation type="submission" date="2020-03" db="EMBL/GenBank/DDBJ databases">
        <title>The genome sequence of Microvirga sp. c23x22.</title>
        <authorList>
            <person name="Zhang X."/>
        </authorList>
    </citation>
    <scope>NUCLEOTIDE SEQUENCE [LARGE SCALE GENOMIC DNA]</scope>
    <source>
        <strain evidence="22">c23x22</strain>
    </source>
</reference>
<comment type="function">
    <text evidence="3 18">Catalyzes the conversion of 3-deoxy-D-arabino-heptulosonate 7-phosphate (DAHP) to dehydroquinate (DHQ).</text>
</comment>
<evidence type="ECO:0000256" key="13">
    <source>
        <dbReference type="ARBA" id="ARBA00022833"/>
    </source>
</evidence>
<keyword evidence="22" id="KW-1185">Reference proteome</keyword>
<feature type="binding site" evidence="18">
    <location>
        <begin position="110"/>
        <end position="114"/>
    </location>
    <ligand>
        <name>NAD(+)</name>
        <dbReference type="ChEBI" id="CHEBI:57540"/>
    </ligand>
</feature>
<evidence type="ECO:0000256" key="10">
    <source>
        <dbReference type="ARBA" id="ARBA00022605"/>
    </source>
</evidence>
<keyword evidence="10 18" id="KW-0028">Amino-acid biosynthesis</keyword>
<dbReference type="CDD" id="cd08195">
    <property type="entry name" value="DHQS"/>
    <property type="match status" value="1"/>
</dbReference>
<dbReference type="EC" id="4.2.3.4" evidence="7 18"/>
<keyword evidence="14 18" id="KW-0520">NAD</keyword>
<dbReference type="PANTHER" id="PTHR43622">
    <property type="entry name" value="3-DEHYDROQUINATE SYNTHASE"/>
    <property type="match status" value="1"/>
</dbReference>
<comment type="catalytic activity">
    <reaction evidence="1 18">
        <text>7-phospho-2-dehydro-3-deoxy-D-arabino-heptonate = 3-dehydroquinate + phosphate</text>
        <dbReference type="Rhea" id="RHEA:21968"/>
        <dbReference type="ChEBI" id="CHEBI:32364"/>
        <dbReference type="ChEBI" id="CHEBI:43474"/>
        <dbReference type="ChEBI" id="CHEBI:58394"/>
        <dbReference type="EC" id="4.2.3.4"/>
    </reaction>
</comment>
<dbReference type="PIRSF" id="PIRSF001455">
    <property type="entry name" value="DHQ_synth"/>
    <property type="match status" value="1"/>
</dbReference>
<dbReference type="PANTHER" id="PTHR43622:SF7">
    <property type="entry name" value="3-DEHYDROQUINATE SYNTHASE, CHLOROPLASTIC"/>
    <property type="match status" value="1"/>
</dbReference>
<feature type="binding site" evidence="18">
    <location>
        <position position="156"/>
    </location>
    <ligand>
        <name>NAD(+)</name>
        <dbReference type="ChEBI" id="CHEBI:57540"/>
    </ligand>
</feature>
<feature type="binding site" evidence="18">
    <location>
        <position position="147"/>
    </location>
    <ligand>
        <name>NAD(+)</name>
        <dbReference type="ChEBI" id="CHEBI:57540"/>
    </ligand>
</feature>
<gene>
    <name evidence="18" type="primary">aroB</name>
    <name evidence="21" type="ORF">HB375_00925</name>
</gene>
<organism evidence="21 22">
    <name type="scientific">Microvirga terricola</name>
    <dbReference type="NCBI Taxonomy" id="2719797"/>
    <lineage>
        <taxon>Bacteria</taxon>
        <taxon>Pseudomonadati</taxon>
        <taxon>Pseudomonadota</taxon>
        <taxon>Alphaproteobacteria</taxon>
        <taxon>Hyphomicrobiales</taxon>
        <taxon>Methylobacteriaceae</taxon>
        <taxon>Microvirga</taxon>
    </lineage>
</organism>
<feature type="binding site" evidence="18">
    <location>
        <position position="270"/>
    </location>
    <ligand>
        <name>Zn(2+)</name>
        <dbReference type="ChEBI" id="CHEBI:29105"/>
    </ligand>
</feature>
<evidence type="ECO:0000256" key="4">
    <source>
        <dbReference type="ARBA" id="ARBA00004496"/>
    </source>
</evidence>
<dbReference type="NCBIfam" id="TIGR01357">
    <property type="entry name" value="aroB"/>
    <property type="match status" value="1"/>
</dbReference>
<dbReference type="Proteomes" id="UP000707352">
    <property type="component" value="Unassembled WGS sequence"/>
</dbReference>
<comment type="subcellular location">
    <subcellularLocation>
        <location evidence="4 18">Cytoplasm</location>
    </subcellularLocation>
</comment>
<evidence type="ECO:0000256" key="15">
    <source>
        <dbReference type="ARBA" id="ARBA00023141"/>
    </source>
</evidence>
<evidence type="ECO:0000256" key="18">
    <source>
        <dbReference type="HAMAP-Rule" id="MF_00110"/>
    </source>
</evidence>
<comment type="caution">
    <text evidence="21">The sequence shown here is derived from an EMBL/GenBank/DDBJ whole genome shotgun (WGS) entry which is preliminary data.</text>
</comment>
<evidence type="ECO:0000259" key="20">
    <source>
        <dbReference type="Pfam" id="PF24621"/>
    </source>
</evidence>
<feature type="binding site" evidence="18">
    <location>
        <position position="251"/>
    </location>
    <ligand>
        <name>Zn(2+)</name>
        <dbReference type="ChEBI" id="CHEBI:29105"/>
    </ligand>
</feature>
<dbReference type="InterPro" id="IPR050071">
    <property type="entry name" value="Dehydroquinate_synthase"/>
</dbReference>
<comment type="similarity">
    <text evidence="6 18">Belongs to the sugar phosphate cyclases superfamily. Dehydroquinate synthase family.</text>
</comment>
<dbReference type="Pfam" id="PF01761">
    <property type="entry name" value="DHQ_synthase"/>
    <property type="match status" value="1"/>
</dbReference>
<evidence type="ECO:0000313" key="21">
    <source>
        <dbReference type="EMBL" id="NIX75175.1"/>
    </source>
</evidence>
<accession>A0ABX0V5Q2</accession>
<evidence type="ECO:0000256" key="2">
    <source>
        <dbReference type="ARBA" id="ARBA00001911"/>
    </source>
</evidence>
<comment type="caution">
    <text evidence="18">Lacks conserved residue(s) required for the propagation of feature annotation.</text>
</comment>
<proteinExistence type="inferred from homology"/>
<comment type="cofactor">
    <cofactor evidence="2 18">
        <name>NAD(+)</name>
        <dbReference type="ChEBI" id="CHEBI:57540"/>
    </cofactor>
</comment>
<keyword evidence="13 18" id="KW-0862">Zinc</keyword>
<keyword evidence="17 18" id="KW-0170">Cobalt</keyword>
<evidence type="ECO:0000256" key="11">
    <source>
        <dbReference type="ARBA" id="ARBA00022723"/>
    </source>
</evidence>
<evidence type="ECO:0000256" key="14">
    <source>
        <dbReference type="ARBA" id="ARBA00023027"/>
    </source>
</evidence>
<feature type="binding site" evidence="18">
    <location>
        <position position="189"/>
    </location>
    <ligand>
        <name>Zn(2+)</name>
        <dbReference type="ChEBI" id="CHEBI:29105"/>
    </ligand>
</feature>
<evidence type="ECO:0000313" key="22">
    <source>
        <dbReference type="Proteomes" id="UP000707352"/>
    </source>
</evidence>
<evidence type="ECO:0000256" key="5">
    <source>
        <dbReference type="ARBA" id="ARBA00004661"/>
    </source>
</evidence>
<sequence>MPAASITTVPVPLGDRAYDIFVGRDLLHEAGARIAALGARAAAIVTDAHVGPLYAETLAQSLKQQGLRAAIVTVPAGEATKSYASLETVCDAVLEAKIERGDLVVALGGGVVGDLAGFAAAVVRRGVRFVQVPTTLLSQVDSSVGGKTGINSRHGKNLVGAFHQPSLVLADTALLDTLPLREMRAGYAEVVKYGLIDDAAFFAWCEKNWQGVFAGGPERDEAVAQSCRAKAAVVVRDEREDGDRALLNLGHTFGHALERITRYESARLVHGEGVAIGLCLAFRFSASLGLCPEADAARVEAHLAATGLPTRLAQVSGGCGTVDELLDAMAQDKKVKGGALTFILARGIGKSFIAPGIAVDSVRAFLEKEINASRP</sequence>
<dbReference type="InterPro" id="IPR056179">
    <property type="entry name" value="DHQS_C"/>
</dbReference>
<dbReference type="RefSeq" id="WP_167671704.1">
    <property type="nucleotide sequence ID" value="NZ_JAATJS010000001.1"/>
</dbReference>
<keyword evidence="16 18" id="KW-0456">Lyase</keyword>
<dbReference type="GO" id="GO:0003856">
    <property type="term" value="F:3-dehydroquinate synthase activity"/>
    <property type="evidence" value="ECO:0007669"/>
    <property type="project" value="UniProtKB-EC"/>
</dbReference>
<evidence type="ECO:0000256" key="1">
    <source>
        <dbReference type="ARBA" id="ARBA00001393"/>
    </source>
</evidence>
<feature type="domain" description="3-dehydroquinate synthase C-terminal" evidence="20">
    <location>
        <begin position="186"/>
        <end position="335"/>
    </location>
</feature>
<keyword evidence="15 18" id="KW-0057">Aromatic amino acid biosynthesis</keyword>
<evidence type="ECO:0000256" key="12">
    <source>
        <dbReference type="ARBA" id="ARBA00022741"/>
    </source>
</evidence>
<dbReference type="EMBL" id="JAATJS010000001">
    <property type="protein sequence ID" value="NIX75175.1"/>
    <property type="molecule type" value="Genomic_DNA"/>
</dbReference>
<evidence type="ECO:0000256" key="8">
    <source>
        <dbReference type="ARBA" id="ARBA00017684"/>
    </source>
</evidence>
<comment type="cofactor">
    <cofactor evidence="18">
        <name>Co(2+)</name>
        <dbReference type="ChEBI" id="CHEBI:48828"/>
    </cofactor>
    <cofactor evidence="18">
        <name>Zn(2+)</name>
        <dbReference type="ChEBI" id="CHEBI:29105"/>
    </cofactor>
    <text evidence="18">Binds 1 divalent metal cation per subunit. Can use either Co(2+) or Zn(2+).</text>
</comment>
<name>A0ABX0V5Q2_9HYPH</name>
<keyword evidence="11 18" id="KW-0479">Metal-binding</keyword>
<protein>
    <recommendedName>
        <fullName evidence="8 18">3-dehydroquinate synthase</fullName>
        <shortName evidence="18">DHQS</shortName>
        <ecNumber evidence="7 18">4.2.3.4</ecNumber>
    </recommendedName>
</protein>
<dbReference type="InterPro" id="IPR030960">
    <property type="entry name" value="DHQS/DOIS_N"/>
</dbReference>
<dbReference type="HAMAP" id="MF_00110">
    <property type="entry name" value="DHQ_synthase"/>
    <property type="match status" value="1"/>
</dbReference>
<dbReference type="Gene3D" id="1.20.1090.10">
    <property type="entry name" value="Dehydroquinate synthase-like - alpha domain"/>
    <property type="match status" value="1"/>
</dbReference>
<evidence type="ECO:0000256" key="9">
    <source>
        <dbReference type="ARBA" id="ARBA00022490"/>
    </source>
</evidence>
<evidence type="ECO:0000256" key="6">
    <source>
        <dbReference type="ARBA" id="ARBA00005412"/>
    </source>
</evidence>
<feature type="binding site" evidence="18">
    <location>
        <begin position="134"/>
        <end position="135"/>
    </location>
    <ligand>
        <name>NAD(+)</name>
        <dbReference type="ChEBI" id="CHEBI:57540"/>
    </ligand>
</feature>
<dbReference type="InterPro" id="IPR030963">
    <property type="entry name" value="DHQ_synth_fam"/>
</dbReference>
<dbReference type="InterPro" id="IPR016037">
    <property type="entry name" value="DHQ_synth_AroB"/>
</dbReference>
<dbReference type="Pfam" id="PF24621">
    <property type="entry name" value="DHQS_C"/>
    <property type="match status" value="1"/>
</dbReference>
<evidence type="ECO:0000256" key="3">
    <source>
        <dbReference type="ARBA" id="ARBA00003485"/>
    </source>
</evidence>
<evidence type="ECO:0000256" key="16">
    <source>
        <dbReference type="ARBA" id="ARBA00023239"/>
    </source>
</evidence>
<evidence type="ECO:0000256" key="17">
    <source>
        <dbReference type="ARBA" id="ARBA00023285"/>
    </source>
</evidence>
<evidence type="ECO:0000259" key="19">
    <source>
        <dbReference type="Pfam" id="PF01761"/>
    </source>
</evidence>
<dbReference type="Gene3D" id="3.40.50.1970">
    <property type="match status" value="1"/>
</dbReference>
<keyword evidence="12 18" id="KW-0547">Nucleotide-binding</keyword>
<comment type="pathway">
    <text evidence="5 18">Metabolic intermediate biosynthesis; chorismate biosynthesis; chorismate from D-erythrose 4-phosphate and phosphoenolpyruvate: step 2/7.</text>
</comment>
<evidence type="ECO:0000256" key="7">
    <source>
        <dbReference type="ARBA" id="ARBA00013031"/>
    </source>
</evidence>
<dbReference type="SUPFAM" id="SSF56796">
    <property type="entry name" value="Dehydroquinate synthase-like"/>
    <property type="match status" value="1"/>
</dbReference>
<feature type="domain" description="3-dehydroquinate synthase N-terminal" evidence="19">
    <location>
        <begin position="72"/>
        <end position="184"/>
    </location>
</feature>